<keyword evidence="2" id="KW-0732">Signal</keyword>
<evidence type="ECO:0000313" key="4">
    <source>
        <dbReference type="EMBL" id="KAE9111770.1"/>
    </source>
</evidence>
<feature type="region of interest" description="Disordered" evidence="1">
    <location>
        <begin position="60"/>
        <end position="82"/>
    </location>
</feature>
<gene>
    <name evidence="4" type="ORF">PF010_g10692</name>
    <name evidence="3" type="ORF">PF011_g10573</name>
</gene>
<dbReference type="EMBL" id="QXFX01000547">
    <property type="protein sequence ID" value="KAE9111770.1"/>
    <property type="molecule type" value="Genomic_DNA"/>
</dbReference>
<evidence type="ECO:0000256" key="2">
    <source>
        <dbReference type="SAM" id="SignalP"/>
    </source>
</evidence>
<reference evidence="5 6" key="1">
    <citation type="submission" date="2018-09" db="EMBL/GenBank/DDBJ databases">
        <title>Genomic investigation of the strawberry pathogen Phytophthora fragariae indicates pathogenicity is determined by transcriptional variation in three key races.</title>
        <authorList>
            <person name="Adams T.M."/>
            <person name="Armitage A.D."/>
            <person name="Sobczyk M.K."/>
            <person name="Bates H.J."/>
            <person name="Dunwell J.M."/>
            <person name="Nellist C.F."/>
            <person name="Harrison R.J."/>
        </authorList>
    </citation>
    <scope>NUCLEOTIDE SEQUENCE [LARGE SCALE GENOMIC DNA]</scope>
    <source>
        <strain evidence="4 6">ONT-3</strain>
        <strain evidence="3 5">SCRP245</strain>
    </source>
</reference>
<evidence type="ECO:0000313" key="6">
    <source>
        <dbReference type="Proteomes" id="UP000488956"/>
    </source>
</evidence>
<comment type="caution">
    <text evidence="3">The sequence shown here is derived from an EMBL/GenBank/DDBJ whole genome shotgun (WGS) entry which is preliminary data.</text>
</comment>
<dbReference type="Proteomes" id="UP000488956">
    <property type="component" value="Unassembled WGS sequence"/>
</dbReference>
<evidence type="ECO:0000256" key="1">
    <source>
        <dbReference type="SAM" id="MobiDB-lite"/>
    </source>
</evidence>
<accession>A0A6A3KNS8</accession>
<feature type="signal peptide" evidence="2">
    <location>
        <begin position="1"/>
        <end position="20"/>
    </location>
</feature>
<organism evidence="3 5">
    <name type="scientific">Phytophthora fragariae</name>
    <dbReference type="NCBI Taxonomy" id="53985"/>
    <lineage>
        <taxon>Eukaryota</taxon>
        <taxon>Sar</taxon>
        <taxon>Stramenopiles</taxon>
        <taxon>Oomycota</taxon>
        <taxon>Peronosporomycetes</taxon>
        <taxon>Peronosporales</taxon>
        <taxon>Peronosporaceae</taxon>
        <taxon>Phytophthora</taxon>
    </lineage>
</organism>
<dbReference type="EMBL" id="QXFW01000557">
    <property type="protein sequence ID" value="KAE9008762.1"/>
    <property type="molecule type" value="Genomic_DNA"/>
</dbReference>
<name>A0A6A3KNS8_9STRA</name>
<evidence type="ECO:0000313" key="5">
    <source>
        <dbReference type="Proteomes" id="UP000460718"/>
    </source>
</evidence>
<protein>
    <recommendedName>
        <fullName evidence="7">RxLR effector protein</fullName>
    </recommendedName>
</protein>
<feature type="chain" id="PRO_5033872611" description="RxLR effector protein" evidence="2">
    <location>
        <begin position="21"/>
        <end position="82"/>
    </location>
</feature>
<dbReference type="AlphaFoldDB" id="A0A6A3KNS8"/>
<evidence type="ECO:0000313" key="3">
    <source>
        <dbReference type="EMBL" id="KAE9008762.1"/>
    </source>
</evidence>
<proteinExistence type="predicted"/>
<dbReference type="Proteomes" id="UP000460718">
    <property type="component" value="Unassembled WGS sequence"/>
</dbReference>
<evidence type="ECO:0008006" key="7">
    <source>
        <dbReference type="Google" id="ProtNLM"/>
    </source>
</evidence>
<sequence length="82" mass="9309">MRLAFLVVFVKVILFASSEAVSVKADVVSKLTKSSSKKYDSVWNKMLAKLIKSMTPKDYRLPEPKLPPKSYRFHPINPQNLG</sequence>